<dbReference type="Proteomes" id="UP000681075">
    <property type="component" value="Unassembled WGS sequence"/>
</dbReference>
<feature type="domain" description="Surface antigen" evidence="1">
    <location>
        <begin position="43"/>
        <end position="133"/>
    </location>
</feature>
<dbReference type="AlphaFoldDB" id="A0A8S8X9E8"/>
<dbReference type="Pfam" id="PF16998">
    <property type="entry name" value="17kDa_Anti_2"/>
    <property type="match status" value="1"/>
</dbReference>
<comment type="caution">
    <text evidence="2">The sequence shown here is derived from an EMBL/GenBank/DDBJ whole genome shotgun (WGS) entry which is preliminary data.</text>
</comment>
<reference evidence="2" key="1">
    <citation type="submission" date="2021-02" db="EMBL/GenBank/DDBJ databases">
        <title>Genome sequence of Rhodospirillales sp. strain TMPK1 isolated from soil.</title>
        <authorList>
            <person name="Nakai R."/>
            <person name="Kusada H."/>
            <person name="Tamaki H."/>
        </authorList>
    </citation>
    <scope>NUCLEOTIDE SEQUENCE</scope>
    <source>
        <strain evidence="2">TMPK1</strain>
    </source>
</reference>
<organism evidence="2 3">
    <name type="scientific">Roseiterribacter gracilis</name>
    <dbReference type="NCBI Taxonomy" id="2812848"/>
    <lineage>
        <taxon>Bacteria</taxon>
        <taxon>Pseudomonadati</taxon>
        <taxon>Pseudomonadota</taxon>
        <taxon>Alphaproteobacteria</taxon>
        <taxon>Rhodospirillales</taxon>
        <taxon>Roseiterribacteraceae</taxon>
        <taxon>Roseiterribacter</taxon>
    </lineage>
</organism>
<evidence type="ECO:0000313" key="3">
    <source>
        <dbReference type="Proteomes" id="UP000681075"/>
    </source>
</evidence>
<sequence length="134" mass="14013">MNKQTGGALVGAGLGGLVGSQFGAGGGKAAATIGGVLLGGLLGSEVGKSMDRADRAYLDQSTNRALETGYANSRNEWRNPDTGNYGYTVPQRAYQSPDGRYCREYTQTVFIGGRKQDANGTACRNPDGSWQVVS</sequence>
<name>A0A8S8X9E8_9PROT</name>
<dbReference type="InterPro" id="IPR032635">
    <property type="entry name" value="Anti_2"/>
</dbReference>
<dbReference type="PIRSF" id="PIRSF002721">
    <property type="entry name" value="Surface_antigen_Rickettsia"/>
    <property type="match status" value="1"/>
</dbReference>
<evidence type="ECO:0000259" key="1">
    <source>
        <dbReference type="Pfam" id="PF16998"/>
    </source>
</evidence>
<keyword evidence="3" id="KW-1185">Reference proteome</keyword>
<dbReference type="InterPro" id="IPR016364">
    <property type="entry name" value="Surface_antigen_Rickettsia"/>
</dbReference>
<protein>
    <submittedName>
        <fullName evidence="2">17 kDa surface antigen</fullName>
    </submittedName>
</protein>
<proteinExistence type="predicted"/>
<dbReference type="EMBL" id="BOPV01000001">
    <property type="protein sequence ID" value="GIL40628.1"/>
    <property type="molecule type" value="Genomic_DNA"/>
</dbReference>
<gene>
    <name evidence="2" type="primary">omp_2</name>
    <name evidence="2" type="ORF">TMPK1_28650</name>
</gene>
<accession>A0A8S8X9E8</accession>
<evidence type="ECO:0000313" key="2">
    <source>
        <dbReference type="EMBL" id="GIL40628.1"/>
    </source>
</evidence>